<evidence type="ECO:0000256" key="2">
    <source>
        <dbReference type="ARBA" id="ARBA00010617"/>
    </source>
</evidence>
<evidence type="ECO:0000256" key="5">
    <source>
        <dbReference type="ARBA" id="ARBA00023004"/>
    </source>
</evidence>
<dbReference type="STRING" id="1287681.M7T4Y9"/>
<evidence type="ECO:0000313" key="8">
    <source>
        <dbReference type="EMBL" id="EMR61685.1"/>
    </source>
</evidence>
<comment type="similarity">
    <text evidence="2">Belongs to the cytochrome P450 family.</text>
</comment>
<dbReference type="GO" id="GO:0016705">
    <property type="term" value="F:oxidoreductase activity, acting on paired donors, with incorporation or reduction of molecular oxygen"/>
    <property type="evidence" value="ECO:0007669"/>
    <property type="project" value="InterPro"/>
</dbReference>
<comment type="cofactor">
    <cofactor evidence="1">
        <name>heme</name>
        <dbReference type="ChEBI" id="CHEBI:30413"/>
    </cofactor>
</comment>
<dbReference type="GO" id="GO:0020037">
    <property type="term" value="F:heme binding"/>
    <property type="evidence" value="ECO:0007669"/>
    <property type="project" value="InterPro"/>
</dbReference>
<dbReference type="eggNOG" id="KOG0158">
    <property type="taxonomic scope" value="Eukaryota"/>
</dbReference>
<dbReference type="KEGG" id="ela:UCREL1_11370"/>
<evidence type="ECO:0000256" key="6">
    <source>
        <dbReference type="ARBA" id="ARBA00023033"/>
    </source>
</evidence>
<evidence type="ECO:0000313" key="9">
    <source>
        <dbReference type="Proteomes" id="UP000012174"/>
    </source>
</evidence>
<keyword evidence="7" id="KW-1133">Transmembrane helix</keyword>
<gene>
    <name evidence="8" type="ORF">UCREL1_11370</name>
</gene>
<name>M7T4Y9_EUTLA</name>
<dbReference type="SUPFAM" id="SSF48264">
    <property type="entry name" value="Cytochrome P450"/>
    <property type="match status" value="1"/>
</dbReference>
<dbReference type="Proteomes" id="UP000012174">
    <property type="component" value="Unassembled WGS sequence"/>
</dbReference>
<evidence type="ECO:0000256" key="7">
    <source>
        <dbReference type="SAM" id="Phobius"/>
    </source>
</evidence>
<reference evidence="9" key="1">
    <citation type="journal article" date="2013" name="Genome Announc.">
        <title>Draft genome sequence of the grapevine dieback fungus Eutypa lata UCR-EL1.</title>
        <authorList>
            <person name="Blanco-Ulate B."/>
            <person name="Rolshausen P.E."/>
            <person name="Cantu D."/>
        </authorList>
    </citation>
    <scope>NUCLEOTIDE SEQUENCE [LARGE SCALE GENOMIC DNA]</scope>
    <source>
        <strain evidence="9">UCR-EL1</strain>
    </source>
</reference>
<organism evidence="8 9">
    <name type="scientific">Eutypa lata (strain UCR-EL1)</name>
    <name type="common">Grapevine dieback disease fungus</name>
    <name type="synonym">Eutypa armeniacae</name>
    <dbReference type="NCBI Taxonomy" id="1287681"/>
    <lineage>
        <taxon>Eukaryota</taxon>
        <taxon>Fungi</taxon>
        <taxon>Dikarya</taxon>
        <taxon>Ascomycota</taxon>
        <taxon>Pezizomycotina</taxon>
        <taxon>Sordariomycetes</taxon>
        <taxon>Xylariomycetidae</taxon>
        <taxon>Xylariales</taxon>
        <taxon>Diatrypaceae</taxon>
        <taxon>Eutypa</taxon>
    </lineage>
</organism>
<dbReference type="InterPro" id="IPR002403">
    <property type="entry name" value="Cyt_P450_E_grp-IV"/>
</dbReference>
<dbReference type="GO" id="GO:0005506">
    <property type="term" value="F:iron ion binding"/>
    <property type="evidence" value="ECO:0007669"/>
    <property type="project" value="InterPro"/>
</dbReference>
<keyword evidence="7" id="KW-0472">Membrane</keyword>
<evidence type="ECO:0000256" key="4">
    <source>
        <dbReference type="ARBA" id="ARBA00023002"/>
    </source>
</evidence>
<keyword evidence="4" id="KW-0560">Oxidoreductase</keyword>
<keyword evidence="6" id="KW-0503">Monooxygenase</keyword>
<dbReference type="OMA" id="YTTIDHE"/>
<sequence length="499" mass="57017">MDNLTMSSLATNYSLATSYSMTYKLLGTFATLGAFYLISYLLLSHQSLKFPLVGEELGGYHKRRAYYTDHAVELYKQGYKKVIYHSNAIFHTRDIVILPLQYTEELRRMPDDVVNNAKALDKLTEARFTGLKADTPLMVHIIRSDLTHNLPKVNQMLTTEVARTVPEELGPCTEWIEVTISQKLLRIVAIVSGQIFIGSELCRSPEYLHASIRFTLDLFAAAARLKRWPFFLRPIVRYFVSELGNVQEHRRAAHEFLVPVLRQRRERAKQGQEMPEDLLQCMINKADSFDVKTDQEIAEIQLNLSMAAIHTTTMTATHIIYDLIGHCPEVIPELRKEIRSVMAANDNVMTTQALYQMKLLDSVMRESQRCNPATTVRLVREVLKTFKFSDGTEIPAGTTIGLPHLSTVQDPTFYPDPMRYDPYRFARIRSGEAEDPLHYQSKEQYQFISVTKENMGFGILMDYDIKLPDGVKTRYSNIARGNALTPDTKKTIMIKKAVA</sequence>
<dbReference type="Gene3D" id="1.10.630.10">
    <property type="entry name" value="Cytochrome P450"/>
    <property type="match status" value="1"/>
</dbReference>
<dbReference type="Pfam" id="PF00067">
    <property type="entry name" value="p450"/>
    <property type="match status" value="1"/>
</dbReference>
<dbReference type="CDD" id="cd11041">
    <property type="entry name" value="CYP503A1-like"/>
    <property type="match status" value="1"/>
</dbReference>
<dbReference type="PRINTS" id="PR00465">
    <property type="entry name" value="EP450IV"/>
</dbReference>
<dbReference type="AlphaFoldDB" id="M7T4Y9"/>
<keyword evidence="5" id="KW-0408">Iron</keyword>
<dbReference type="OrthoDB" id="1844152at2759"/>
<feature type="transmembrane region" description="Helical" evidence="7">
    <location>
        <begin position="20"/>
        <end position="43"/>
    </location>
</feature>
<dbReference type="InterPro" id="IPR036396">
    <property type="entry name" value="Cyt_P450_sf"/>
</dbReference>
<proteinExistence type="inferred from homology"/>
<dbReference type="PANTHER" id="PTHR46206:SF7">
    <property type="entry name" value="P450, PUTATIVE (EUROFUNG)-RELATED"/>
    <property type="match status" value="1"/>
</dbReference>
<dbReference type="InterPro" id="IPR001128">
    <property type="entry name" value="Cyt_P450"/>
</dbReference>
<dbReference type="PANTHER" id="PTHR46206">
    <property type="entry name" value="CYTOCHROME P450"/>
    <property type="match status" value="1"/>
</dbReference>
<dbReference type="HOGENOM" id="CLU_022195_0_0_1"/>
<evidence type="ECO:0000256" key="1">
    <source>
        <dbReference type="ARBA" id="ARBA00001971"/>
    </source>
</evidence>
<dbReference type="GO" id="GO:0004497">
    <property type="term" value="F:monooxygenase activity"/>
    <property type="evidence" value="ECO:0007669"/>
    <property type="project" value="UniProtKB-KW"/>
</dbReference>
<evidence type="ECO:0000256" key="3">
    <source>
        <dbReference type="ARBA" id="ARBA00022723"/>
    </source>
</evidence>
<dbReference type="EMBL" id="KB707568">
    <property type="protein sequence ID" value="EMR61685.1"/>
    <property type="molecule type" value="Genomic_DNA"/>
</dbReference>
<keyword evidence="7" id="KW-0812">Transmembrane</keyword>
<keyword evidence="3" id="KW-0479">Metal-binding</keyword>
<accession>M7T4Y9</accession>
<keyword evidence="9" id="KW-1185">Reference proteome</keyword>
<protein>
    <submittedName>
        <fullName evidence="8">Putative ent-kaurene oxidase protein</fullName>
    </submittedName>
</protein>